<dbReference type="EMBL" id="JAVDSG010000001">
    <property type="protein sequence ID" value="MDR6597166.1"/>
    <property type="molecule type" value="Genomic_DNA"/>
</dbReference>
<evidence type="ECO:0000313" key="2">
    <source>
        <dbReference type="Proteomes" id="UP001268819"/>
    </source>
</evidence>
<keyword evidence="2" id="KW-1185">Reference proteome</keyword>
<dbReference type="RefSeq" id="WP_310310203.1">
    <property type="nucleotide sequence ID" value="NZ_BAAAXB010000001.1"/>
</dbReference>
<name>A0ABU1Q2P0_9PSEU</name>
<dbReference type="Proteomes" id="UP001268819">
    <property type="component" value="Unassembled WGS sequence"/>
</dbReference>
<organism evidence="1 2">
    <name type="scientific">Saccharothrix longispora</name>
    <dbReference type="NCBI Taxonomy" id="33920"/>
    <lineage>
        <taxon>Bacteria</taxon>
        <taxon>Bacillati</taxon>
        <taxon>Actinomycetota</taxon>
        <taxon>Actinomycetes</taxon>
        <taxon>Pseudonocardiales</taxon>
        <taxon>Pseudonocardiaceae</taxon>
        <taxon>Saccharothrix</taxon>
    </lineage>
</organism>
<gene>
    <name evidence="1" type="ORF">J2S66_005550</name>
</gene>
<reference evidence="1 2" key="1">
    <citation type="submission" date="2023-07" db="EMBL/GenBank/DDBJ databases">
        <title>Sequencing the genomes of 1000 actinobacteria strains.</title>
        <authorList>
            <person name="Klenk H.-P."/>
        </authorList>
    </citation>
    <scope>NUCLEOTIDE SEQUENCE [LARGE SCALE GENOMIC DNA]</scope>
    <source>
        <strain evidence="1 2">DSM 43749</strain>
    </source>
</reference>
<protein>
    <submittedName>
        <fullName evidence="1">Uncharacterized protein</fullName>
    </submittedName>
</protein>
<sequence length="83" mass="8946">MSAETTQGGMWVAVADDGPIKLGVEPEARRAEITFFGSFEVSLSLSERSISRCQALCAEALREMRAVGDDPERSWMQPAAPSG</sequence>
<comment type="caution">
    <text evidence="1">The sequence shown here is derived from an EMBL/GenBank/DDBJ whole genome shotgun (WGS) entry which is preliminary data.</text>
</comment>
<evidence type="ECO:0000313" key="1">
    <source>
        <dbReference type="EMBL" id="MDR6597166.1"/>
    </source>
</evidence>
<proteinExistence type="predicted"/>
<accession>A0ABU1Q2P0</accession>